<keyword evidence="2" id="KW-1185">Reference proteome</keyword>
<protein>
    <recommendedName>
        <fullName evidence="3">DUF4254 domain-containing protein</fullName>
    </recommendedName>
</protein>
<accession>A0A7X5UM16</accession>
<evidence type="ECO:0000313" key="2">
    <source>
        <dbReference type="Proteomes" id="UP000545493"/>
    </source>
</evidence>
<dbReference type="Proteomes" id="UP000545493">
    <property type="component" value="Unassembled WGS sequence"/>
</dbReference>
<comment type="caution">
    <text evidence="1">The sequence shown here is derived from an EMBL/GenBank/DDBJ whole genome shotgun (WGS) entry which is preliminary data.</text>
</comment>
<reference evidence="1 2" key="1">
    <citation type="submission" date="2020-03" db="EMBL/GenBank/DDBJ databases">
        <title>Sequencing the genomes of 1000 actinobacteria strains.</title>
        <authorList>
            <person name="Klenk H.-P."/>
        </authorList>
    </citation>
    <scope>NUCLEOTIDE SEQUENCE [LARGE SCALE GENOMIC DNA]</scope>
    <source>
        <strain evidence="1 2">DSM 45685</strain>
    </source>
</reference>
<dbReference type="AlphaFoldDB" id="A0A7X5UM16"/>
<sequence>MSNHPLLTVAAKLAAHHQQQWIVEEISLDTEAGDHFLTAAKRSIDSIGLQRLRLIEGINAWAARRVPSRPGTSLHTETLGSIFDRLAIAWVRSNRMIDIATPDDRKLAQLALQQLAGLADAYDDLVRDVVGGRRRLPNWREVQSHAHSL</sequence>
<dbReference type="Pfam" id="PF14063">
    <property type="entry name" value="DUF4254"/>
    <property type="match status" value="1"/>
</dbReference>
<proteinExistence type="predicted"/>
<evidence type="ECO:0000313" key="1">
    <source>
        <dbReference type="EMBL" id="NIJ10485.1"/>
    </source>
</evidence>
<gene>
    <name evidence="1" type="ORF">FHU38_000829</name>
</gene>
<dbReference type="InterPro" id="IPR025350">
    <property type="entry name" value="DUF4254"/>
</dbReference>
<dbReference type="EMBL" id="JAAOYM010000001">
    <property type="protein sequence ID" value="NIJ10485.1"/>
    <property type="molecule type" value="Genomic_DNA"/>
</dbReference>
<evidence type="ECO:0008006" key="3">
    <source>
        <dbReference type="Google" id="ProtNLM"/>
    </source>
</evidence>
<name>A0A7X5UM16_9PSEU</name>
<organism evidence="1 2">
    <name type="scientific">Saccharomonospora amisosensis</name>
    <dbReference type="NCBI Taxonomy" id="1128677"/>
    <lineage>
        <taxon>Bacteria</taxon>
        <taxon>Bacillati</taxon>
        <taxon>Actinomycetota</taxon>
        <taxon>Actinomycetes</taxon>
        <taxon>Pseudonocardiales</taxon>
        <taxon>Pseudonocardiaceae</taxon>
        <taxon>Saccharomonospora</taxon>
    </lineage>
</organism>